<dbReference type="EMBL" id="CM035424">
    <property type="protein sequence ID" value="KAH7352466.1"/>
    <property type="molecule type" value="Genomic_DNA"/>
</dbReference>
<evidence type="ECO:0000313" key="2">
    <source>
        <dbReference type="Proteomes" id="UP000825935"/>
    </source>
</evidence>
<reference evidence="1" key="1">
    <citation type="submission" date="2021-08" db="EMBL/GenBank/DDBJ databases">
        <title>WGS assembly of Ceratopteris richardii.</title>
        <authorList>
            <person name="Marchant D.B."/>
            <person name="Chen G."/>
            <person name="Jenkins J."/>
            <person name="Shu S."/>
            <person name="Leebens-Mack J."/>
            <person name="Grimwood J."/>
            <person name="Schmutz J."/>
            <person name="Soltis P."/>
            <person name="Soltis D."/>
            <person name="Chen Z.-H."/>
        </authorList>
    </citation>
    <scope>NUCLEOTIDE SEQUENCE</scope>
    <source>
        <strain evidence="1">Whitten #5841</strain>
        <tissue evidence="1">Leaf</tissue>
    </source>
</reference>
<proteinExistence type="predicted"/>
<dbReference type="AlphaFoldDB" id="A0A8T2SJX9"/>
<evidence type="ECO:0000313" key="1">
    <source>
        <dbReference type="EMBL" id="KAH7352466.1"/>
    </source>
</evidence>
<protein>
    <submittedName>
        <fullName evidence="1">Uncharacterized protein</fullName>
    </submittedName>
</protein>
<dbReference type="Proteomes" id="UP000825935">
    <property type="component" value="Chromosome 19"/>
</dbReference>
<accession>A0A8T2SJX9</accession>
<name>A0A8T2SJX9_CERRI</name>
<comment type="caution">
    <text evidence="1">The sequence shown here is derived from an EMBL/GenBank/DDBJ whole genome shotgun (WGS) entry which is preliminary data.</text>
</comment>
<sequence>MHWFSSCCFYCSCLKAVSVSSQNVREKCRWLESECCSKLPWISDGFLHTTVCETSSSLAVSNSIYQALVESTQHLTSIRICILYYGIGQLILHSEIQFFMLCVCDVSTLSCAVIGSLLSFSPHHHEKCTDVSRVVFIFAWLSCI</sequence>
<gene>
    <name evidence="1" type="ORF">KP509_19G046700</name>
</gene>
<organism evidence="1 2">
    <name type="scientific">Ceratopteris richardii</name>
    <name type="common">Triangle waterfern</name>
    <dbReference type="NCBI Taxonomy" id="49495"/>
    <lineage>
        <taxon>Eukaryota</taxon>
        <taxon>Viridiplantae</taxon>
        <taxon>Streptophyta</taxon>
        <taxon>Embryophyta</taxon>
        <taxon>Tracheophyta</taxon>
        <taxon>Polypodiopsida</taxon>
        <taxon>Polypodiidae</taxon>
        <taxon>Polypodiales</taxon>
        <taxon>Pteridineae</taxon>
        <taxon>Pteridaceae</taxon>
        <taxon>Parkerioideae</taxon>
        <taxon>Ceratopteris</taxon>
    </lineage>
</organism>
<keyword evidence="2" id="KW-1185">Reference proteome</keyword>